<keyword evidence="4" id="KW-0539">Nucleus</keyword>
<evidence type="ECO:0000313" key="7">
    <source>
        <dbReference type="EMBL" id="OXU22665.1"/>
    </source>
</evidence>
<dbReference type="GO" id="GO:0000978">
    <property type="term" value="F:RNA polymerase II cis-regulatory region sequence-specific DNA binding"/>
    <property type="evidence" value="ECO:0007669"/>
    <property type="project" value="TreeGrafter"/>
</dbReference>
<dbReference type="EMBL" id="NNAY01001876">
    <property type="protein sequence ID" value="OXU22665.1"/>
    <property type="molecule type" value="Genomic_DNA"/>
</dbReference>
<keyword evidence="2" id="KW-0805">Transcription regulation</keyword>
<dbReference type="Pfam" id="PF00010">
    <property type="entry name" value="HLH"/>
    <property type="match status" value="1"/>
</dbReference>
<comment type="caution">
    <text evidence="7">The sequence shown here is derived from an EMBL/GenBank/DDBJ whole genome shotgun (WGS) entry which is preliminary data.</text>
</comment>
<reference evidence="7 8" key="1">
    <citation type="journal article" date="2017" name="Curr. Biol.">
        <title>The Evolution of Venom by Co-option of Single-Copy Genes.</title>
        <authorList>
            <person name="Martinson E.O."/>
            <person name="Mrinalini"/>
            <person name="Kelkar Y.D."/>
            <person name="Chang C.H."/>
            <person name="Werren J.H."/>
        </authorList>
    </citation>
    <scope>NUCLEOTIDE SEQUENCE [LARGE SCALE GENOMIC DNA]</scope>
    <source>
        <strain evidence="7 8">Alberta</strain>
        <tissue evidence="7">Whole body</tissue>
    </source>
</reference>
<keyword evidence="8" id="KW-1185">Reference proteome</keyword>
<dbReference type="OrthoDB" id="690068at2759"/>
<comment type="subcellular location">
    <subcellularLocation>
        <location evidence="1">Nucleus</location>
    </subcellularLocation>
</comment>
<evidence type="ECO:0000256" key="4">
    <source>
        <dbReference type="ARBA" id="ARBA00023242"/>
    </source>
</evidence>
<dbReference type="InterPro" id="IPR051732">
    <property type="entry name" value="USF"/>
</dbReference>
<dbReference type="Proteomes" id="UP000215335">
    <property type="component" value="Unassembled WGS sequence"/>
</dbReference>
<gene>
    <name evidence="7" type="ORF">TSAR_016241</name>
</gene>
<protein>
    <recommendedName>
        <fullName evidence="6">BHLH domain-containing protein</fullName>
    </recommendedName>
</protein>
<sequence>MEMDILEQHLDQQDVSNVATKEEQNSIVIEEAEIVDCDDAVGEDGMRYQETLAYRVVHVNGAPNTEIELPNVTQAPLQVLTSPINGQFYVIGSANDVFTTAQTSRSVIPRATATIQVETPRTATTGLKKRDDRRRATHNEVERRRRDKINNWIAKLGKIIPECSSNTNGSGSGGEGGGKANYETQSKGGILAKACEYITELRTANQSMGQCLRDNEKLRQEVAALKQAVAQLRRENLHLKSQLPTLDTFCEIDIQNEGLPQCMIIVISWYFKMLKSPQLKATLEDKNYKLMHTSLSN</sequence>
<dbReference type="GO" id="GO:0046983">
    <property type="term" value="F:protein dimerization activity"/>
    <property type="evidence" value="ECO:0007669"/>
    <property type="project" value="InterPro"/>
</dbReference>
<evidence type="ECO:0000259" key="6">
    <source>
        <dbReference type="PROSITE" id="PS50888"/>
    </source>
</evidence>
<dbReference type="Gene3D" id="4.10.280.10">
    <property type="entry name" value="Helix-loop-helix DNA-binding domain"/>
    <property type="match status" value="1"/>
</dbReference>
<dbReference type="SUPFAM" id="SSF47459">
    <property type="entry name" value="HLH, helix-loop-helix DNA-binding domain"/>
    <property type="match status" value="1"/>
</dbReference>
<dbReference type="GO" id="GO:0005634">
    <property type="term" value="C:nucleus"/>
    <property type="evidence" value="ECO:0007669"/>
    <property type="project" value="UniProtKB-SubCell"/>
</dbReference>
<dbReference type="SMART" id="SM00353">
    <property type="entry name" value="HLH"/>
    <property type="match status" value="1"/>
</dbReference>
<keyword evidence="3" id="KW-0804">Transcription</keyword>
<dbReference type="GO" id="GO:0000981">
    <property type="term" value="F:DNA-binding transcription factor activity, RNA polymerase II-specific"/>
    <property type="evidence" value="ECO:0007669"/>
    <property type="project" value="TreeGrafter"/>
</dbReference>
<dbReference type="PANTHER" id="PTHR46117:SF3">
    <property type="entry name" value="FI24210P1"/>
    <property type="match status" value="1"/>
</dbReference>
<evidence type="ECO:0000256" key="3">
    <source>
        <dbReference type="ARBA" id="ARBA00023163"/>
    </source>
</evidence>
<keyword evidence="5" id="KW-0175">Coiled coil</keyword>
<feature type="coiled-coil region" evidence="5">
    <location>
        <begin position="201"/>
        <end position="242"/>
    </location>
</feature>
<proteinExistence type="predicted"/>
<name>A0A232EWD4_9HYME</name>
<evidence type="ECO:0000256" key="5">
    <source>
        <dbReference type="SAM" id="Coils"/>
    </source>
</evidence>
<dbReference type="AlphaFoldDB" id="A0A232EWD4"/>
<accession>A0A232EWD4</accession>
<evidence type="ECO:0000256" key="2">
    <source>
        <dbReference type="ARBA" id="ARBA00023015"/>
    </source>
</evidence>
<dbReference type="PANTHER" id="PTHR46117">
    <property type="entry name" value="FI24210P1"/>
    <property type="match status" value="1"/>
</dbReference>
<dbReference type="PROSITE" id="PS50888">
    <property type="entry name" value="BHLH"/>
    <property type="match status" value="1"/>
</dbReference>
<dbReference type="STRING" id="543379.A0A232EWD4"/>
<organism evidence="7 8">
    <name type="scientific">Trichomalopsis sarcophagae</name>
    <dbReference type="NCBI Taxonomy" id="543379"/>
    <lineage>
        <taxon>Eukaryota</taxon>
        <taxon>Metazoa</taxon>
        <taxon>Ecdysozoa</taxon>
        <taxon>Arthropoda</taxon>
        <taxon>Hexapoda</taxon>
        <taxon>Insecta</taxon>
        <taxon>Pterygota</taxon>
        <taxon>Neoptera</taxon>
        <taxon>Endopterygota</taxon>
        <taxon>Hymenoptera</taxon>
        <taxon>Apocrita</taxon>
        <taxon>Proctotrupomorpha</taxon>
        <taxon>Chalcidoidea</taxon>
        <taxon>Pteromalidae</taxon>
        <taxon>Pteromalinae</taxon>
        <taxon>Trichomalopsis</taxon>
    </lineage>
</organism>
<evidence type="ECO:0000256" key="1">
    <source>
        <dbReference type="ARBA" id="ARBA00004123"/>
    </source>
</evidence>
<dbReference type="InterPro" id="IPR036638">
    <property type="entry name" value="HLH_DNA-bd_sf"/>
</dbReference>
<evidence type="ECO:0000313" key="8">
    <source>
        <dbReference type="Proteomes" id="UP000215335"/>
    </source>
</evidence>
<dbReference type="CDD" id="cd11396">
    <property type="entry name" value="bHLHzip_USF"/>
    <property type="match status" value="1"/>
</dbReference>
<dbReference type="InterPro" id="IPR011598">
    <property type="entry name" value="bHLH_dom"/>
</dbReference>
<feature type="domain" description="BHLH" evidence="6">
    <location>
        <begin position="133"/>
        <end position="201"/>
    </location>
</feature>